<dbReference type="Proteomes" id="UP000003100">
    <property type="component" value="Unassembled WGS sequence"/>
</dbReference>
<comment type="caution">
    <text evidence="2">The sequence shown here is derived from an EMBL/GenBank/DDBJ whole genome shotgun (WGS) entry which is preliminary data.</text>
</comment>
<feature type="domain" description="DUF6870" evidence="1">
    <location>
        <begin position="1"/>
        <end position="70"/>
    </location>
</feature>
<reference evidence="2 3" key="2">
    <citation type="submission" date="2009-02" db="EMBL/GenBank/DDBJ databases">
        <title>Draft genome sequence of Blautia hydrogenotrophica DSM 10507 (Ruminococcus hydrogenotrophicus DSM 10507).</title>
        <authorList>
            <person name="Sudarsanam P."/>
            <person name="Ley R."/>
            <person name="Guruge J."/>
            <person name="Turnbaugh P.J."/>
            <person name="Mahowald M."/>
            <person name="Liep D."/>
            <person name="Gordon J."/>
        </authorList>
    </citation>
    <scope>NUCLEOTIDE SEQUENCE [LARGE SCALE GENOMIC DNA]</scope>
    <source>
        <strain evidence="3">DSM 10507 / JCM 14656 / S5a33</strain>
    </source>
</reference>
<keyword evidence="3" id="KW-1185">Reference proteome</keyword>
<accession>C0CS12</accession>
<organism evidence="2 3">
    <name type="scientific">Blautia hydrogenotrophica (strain DSM 10507 / JCM 14656 / S5a33)</name>
    <name type="common">Ruminococcus hydrogenotrophicus</name>
    <dbReference type="NCBI Taxonomy" id="476272"/>
    <lineage>
        <taxon>Bacteria</taxon>
        <taxon>Bacillati</taxon>
        <taxon>Bacillota</taxon>
        <taxon>Clostridia</taxon>
        <taxon>Lachnospirales</taxon>
        <taxon>Lachnospiraceae</taxon>
        <taxon>Blautia</taxon>
    </lineage>
</organism>
<evidence type="ECO:0000313" key="3">
    <source>
        <dbReference type="Proteomes" id="UP000003100"/>
    </source>
</evidence>
<dbReference type="InterPro" id="IPR049222">
    <property type="entry name" value="DUF6870"/>
</dbReference>
<protein>
    <recommendedName>
        <fullName evidence="1">DUF6870 domain-containing protein</fullName>
    </recommendedName>
</protein>
<dbReference type="AlphaFoldDB" id="C0CS12"/>
<dbReference type="eggNOG" id="ENOG5031HZB">
    <property type="taxonomic scope" value="Bacteria"/>
</dbReference>
<reference evidence="2 3" key="1">
    <citation type="submission" date="2009-01" db="EMBL/GenBank/DDBJ databases">
        <authorList>
            <person name="Fulton L."/>
            <person name="Clifton S."/>
            <person name="Fulton B."/>
            <person name="Xu J."/>
            <person name="Minx P."/>
            <person name="Pepin K.H."/>
            <person name="Johnson M."/>
            <person name="Bhonagiri V."/>
            <person name="Nash W.E."/>
            <person name="Mardis E.R."/>
            <person name="Wilson R.K."/>
        </authorList>
    </citation>
    <scope>NUCLEOTIDE SEQUENCE [LARGE SCALE GENOMIC DNA]</scope>
    <source>
        <strain evidence="3">DSM 10507 / JCM 14656 / S5a33</strain>
    </source>
</reference>
<dbReference type="EMBL" id="ACBZ01000195">
    <property type="protein sequence ID" value="EEG47465.1"/>
    <property type="molecule type" value="Genomic_DNA"/>
</dbReference>
<evidence type="ECO:0000259" key="1">
    <source>
        <dbReference type="Pfam" id="PF21757"/>
    </source>
</evidence>
<sequence length="77" mass="8925">MSQQRWGDIRKEELTDISQIHLDENLSPEQKMCSFLEQVGNPYCFLCGETPVQICFTENGPELGELLQAYFLRLKQS</sequence>
<gene>
    <name evidence="2" type="ORF">RUMHYD_03678</name>
</gene>
<proteinExistence type="predicted"/>
<dbReference type="Pfam" id="PF21757">
    <property type="entry name" value="DUF6870"/>
    <property type="match status" value="1"/>
</dbReference>
<dbReference type="HOGENOM" id="CLU_173863_1_0_9"/>
<evidence type="ECO:0000313" key="2">
    <source>
        <dbReference type="EMBL" id="EEG47465.1"/>
    </source>
</evidence>
<name>C0CS12_BLAHS</name>
<dbReference type="PATRIC" id="fig|476272.21.peg.357"/>